<evidence type="ECO:0000259" key="1">
    <source>
        <dbReference type="SMART" id="SM00460"/>
    </source>
</evidence>
<reference evidence="2 3" key="1">
    <citation type="submission" date="2024-03" db="EMBL/GenBank/DDBJ databases">
        <title>Natural products discovery in diverse microorganisms through a two-stage MS feature dereplication strategy.</title>
        <authorList>
            <person name="Zhang R."/>
        </authorList>
    </citation>
    <scope>NUCLEOTIDE SEQUENCE [LARGE SCALE GENOMIC DNA]</scope>
    <source>
        <strain evidence="2 3">18930</strain>
    </source>
</reference>
<sequence length="268" mass="28432">MLKRDVSARLDVDITDATTLEFQIAIAPHPGTTVTESLTFELDGQPITPTEVSGAHGNRIHVFPAGVGNLQVAYDATVLGNTTPAPVTDYDMSLYLRPSRYAEADKFYGFAATEFGAYADSEELLERISSWVGARLNYVPGSSDPIDGATDTLLAGAGVCRDYSHLVVAMLRAVNVPARLVAVYAPGCDPMDFHAVAEAFVGGVWRVVDATCLAPRSTLVRIATGRDAADTAFLDNHKGAITLNSSVVTAVVDGDLPNDDITELVSLT</sequence>
<dbReference type="PANTHER" id="PTHR33490">
    <property type="entry name" value="BLR5614 PROTEIN-RELATED"/>
    <property type="match status" value="1"/>
</dbReference>
<evidence type="ECO:0000313" key="3">
    <source>
        <dbReference type="Proteomes" id="UP001432000"/>
    </source>
</evidence>
<dbReference type="SMART" id="SM00460">
    <property type="entry name" value="TGc"/>
    <property type="match status" value="1"/>
</dbReference>
<dbReference type="PANTHER" id="PTHR33490:SF12">
    <property type="entry name" value="BLL5557 PROTEIN"/>
    <property type="match status" value="1"/>
</dbReference>
<dbReference type="Proteomes" id="UP001432000">
    <property type="component" value="Chromosome"/>
</dbReference>
<evidence type="ECO:0000313" key="2">
    <source>
        <dbReference type="EMBL" id="WXG68557.1"/>
    </source>
</evidence>
<protein>
    <submittedName>
        <fullName evidence="2">Transglutaminase family protein</fullName>
    </submittedName>
</protein>
<organism evidence="2 3">
    <name type="scientific">Rhodococcus sovatensis</name>
    <dbReference type="NCBI Taxonomy" id="1805840"/>
    <lineage>
        <taxon>Bacteria</taxon>
        <taxon>Bacillati</taxon>
        <taxon>Actinomycetota</taxon>
        <taxon>Actinomycetes</taxon>
        <taxon>Mycobacteriales</taxon>
        <taxon>Nocardiaceae</taxon>
        <taxon>Rhodococcus</taxon>
    </lineage>
</organism>
<name>A0ABZ2PKN0_9NOCA</name>
<dbReference type="EMBL" id="CP147846">
    <property type="protein sequence ID" value="WXG68557.1"/>
    <property type="molecule type" value="Genomic_DNA"/>
</dbReference>
<dbReference type="Gene3D" id="3.10.620.30">
    <property type="match status" value="1"/>
</dbReference>
<keyword evidence="3" id="KW-1185">Reference proteome</keyword>
<gene>
    <name evidence="2" type="ORF">WDS16_25770</name>
</gene>
<dbReference type="InterPro" id="IPR002931">
    <property type="entry name" value="Transglutaminase-like"/>
</dbReference>
<dbReference type="Pfam" id="PF01841">
    <property type="entry name" value="Transglut_core"/>
    <property type="match status" value="1"/>
</dbReference>
<dbReference type="InterPro" id="IPR038765">
    <property type="entry name" value="Papain-like_cys_pep_sf"/>
</dbReference>
<proteinExistence type="predicted"/>
<dbReference type="SUPFAM" id="SSF54001">
    <property type="entry name" value="Cysteine proteinases"/>
    <property type="match status" value="1"/>
</dbReference>
<dbReference type="RefSeq" id="WP_338888834.1">
    <property type="nucleotide sequence ID" value="NZ_CP147846.1"/>
</dbReference>
<feature type="domain" description="Transglutaminase-like" evidence="1">
    <location>
        <begin position="152"/>
        <end position="212"/>
    </location>
</feature>
<accession>A0ABZ2PKN0</accession>
<dbReference type="Gene3D" id="2.60.40.2250">
    <property type="match status" value="1"/>
</dbReference>